<dbReference type="STRING" id="1797785.A3B45_01310"/>
<dbReference type="EMBL" id="MFDM01000017">
    <property type="protein sequence ID" value="OGE43156.1"/>
    <property type="molecule type" value="Genomic_DNA"/>
</dbReference>
<accession>A0A1F5KQF2</accession>
<comment type="caution">
    <text evidence="2">The sequence shown here is derived from an EMBL/GenBank/DDBJ whole genome shotgun (WGS) entry which is preliminary data.</text>
</comment>
<evidence type="ECO:0000313" key="2">
    <source>
        <dbReference type="EMBL" id="OGE43156.1"/>
    </source>
</evidence>
<name>A0A1F5KQF2_9BACT</name>
<dbReference type="Pfam" id="PF18898">
    <property type="entry name" value="DUF5654"/>
    <property type="match status" value="1"/>
</dbReference>
<gene>
    <name evidence="2" type="ORF">A3B45_01310</name>
</gene>
<keyword evidence="1" id="KW-0472">Membrane</keyword>
<dbReference type="AlphaFoldDB" id="A0A1F5KQF2"/>
<keyword evidence="1" id="KW-1133">Transmembrane helix</keyword>
<feature type="transmembrane region" description="Helical" evidence="1">
    <location>
        <begin position="15"/>
        <end position="35"/>
    </location>
</feature>
<organism evidence="2 3">
    <name type="scientific">Candidatus Daviesbacteria bacterium RIFCSPLOWO2_01_FULL_39_12</name>
    <dbReference type="NCBI Taxonomy" id="1797785"/>
    <lineage>
        <taxon>Bacteria</taxon>
        <taxon>Candidatus Daviesiibacteriota</taxon>
    </lineage>
</organism>
<dbReference type="Proteomes" id="UP000178565">
    <property type="component" value="Unassembled WGS sequence"/>
</dbReference>
<sequence length="89" mass="10072">MGTRSKKERSFHKELLQQLITLSTSGFGLVAALAWNEAIQSFVKEYIQRFYPGQAGVISKFLYAILITGFAVLITYQLSRLASRWGVKK</sequence>
<protein>
    <submittedName>
        <fullName evidence="2">Uncharacterized protein</fullName>
    </submittedName>
</protein>
<proteinExistence type="predicted"/>
<dbReference type="InterPro" id="IPR043713">
    <property type="entry name" value="DUF5654"/>
</dbReference>
<keyword evidence="1" id="KW-0812">Transmembrane</keyword>
<evidence type="ECO:0000256" key="1">
    <source>
        <dbReference type="SAM" id="Phobius"/>
    </source>
</evidence>
<feature type="transmembrane region" description="Helical" evidence="1">
    <location>
        <begin position="61"/>
        <end position="79"/>
    </location>
</feature>
<reference evidence="2 3" key="1">
    <citation type="journal article" date="2016" name="Nat. Commun.">
        <title>Thousands of microbial genomes shed light on interconnected biogeochemical processes in an aquifer system.</title>
        <authorList>
            <person name="Anantharaman K."/>
            <person name="Brown C.T."/>
            <person name="Hug L.A."/>
            <person name="Sharon I."/>
            <person name="Castelle C.J."/>
            <person name="Probst A.J."/>
            <person name="Thomas B.C."/>
            <person name="Singh A."/>
            <person name="Wilkins M.J."/>
            <person name="Karaoz U."/>
            <person name="Brodie E.L."/>
            <person name="Williams K.H."/>
            <person name="Hubbard S.S."/>
            <person name="Banfield J.F."/>
        </authorList>
    </citation>
    <scope>NUCLEOTIDE SEQUENCE [LARGE SCALE GENOMIC DNA]</scope>
</reference>
<evidence type="ECO:0000313" key="3">
    <source>
        <dbReference type="Proteomes" id="UP000178565"/>
    </source>
</evidence>